<dbReference type="Proteomes" id="UP000195437">
    <property type="component" value="Chromosome"/>
</dbReference>
<accession>A0A1Y0IPH4</accession>
<name>A0A1Y0IPH4_9BACL</name>
<dbReference type="GO" id="GO:0003677">
    <property type="term" value="F:DNA binding"/>
    <property type="evidence" value="ECO:0007669"/>
    <property type="project" value="UniProtKB-KW"/>
</dbReference>
<dbReference type="InterPro" id="IPR010982">
    <property type="entry name" value="Lambda_DNA-bd_dom_sf"/>
</dbReference>
<dbReference type="PROSITE" id="PS50943">
    <property type="entry name" value="HTH_CROC1"/>
    <property type="match status" value="1"/>
</dbReference>
<evidence type="ECO:0000313" key="3">
    <source>
        <dbReference type="EMBL" id="ARU61929.1"/>
    </source>
</evidence>
<dbReference type="AlphaFoldDB" id="A0A1Y0IPH4"/>
<evidence type="ECO:0000313" key="4">
    <source>
        <dbReference type="Proteomes" id="UP000195437"/>
    </source>
</evidence>
<dbReference type="Gene3D" id="1.10.260.40">
    <property type="entry name" value="lambda repressor-like DNA-binding domains"/>
    <property type="match status" value="1"/>
</dbReference>
<dbReference type="SMART" id="SM00530">
    <property type="entry name" value="HTH_XRE"/>
    <property type="match status" value="1"/>
</dbReference>
<reference evidence="4" key="1">
    <citation type="submission" date="2017-05" db="EMBL/GenBank/DDBJ databases">
        <authorList>
            <person name="Sung H."/>
        </authorList>
    </citation>
    <scope>NUCLEOTIDE SEQUENCE [LARGE SCALE GENOMIC DNA]</scope>
    <source>
        <strain evidence="4">AR23208</strain>
    </source>
</reference>
<evidence type="ECO:0000256" key="1">
    <source>
        <dbReference type="ARBA" id="ARBA00023125"/>
    </source>
</evidence>
<dbReference type="RefSeq" id="WP_087457298.1">
    <property type="nucleotide sequence ID" value="NZ_CP021434.1"/>
</dbReference>
<dbReference type="InterPro" id="IPR001387">
    <property type="entry name" value="Cro/C1-type_HTH"/>
</dbReference>
<dbReference type="OrthoDB" id="1859224at2"/>
<sequence>MTTELRARQRLINARKGKRMTQEQLAAAVGITRAYLANIERGKHAPSLRVAFELARVLDGKLEDLFLEDRVRNTHNM</sequence>
<dbReference type="SUPFAM" id="SSF47413">
    <property type="entry name" value="lambda repressor-like DNA-binding domains"/>
    <property type="match status" value="1"/>
</dbReference>
<dbReference type="PANTHER" id="PTHR46558:SF4">
    <property type="entry name" value="DNA-BIDING PHAGE PROTEIN"/>
    <property type="match status" value="1"/>
</dbReference>
<evidence type="ECO:0000259" key="2">
    <source>
        <dbReference type="PROSITE" id="PS50943"/>
    </source>
</evidence>
<dbReference type="KEGG" id="tum:CBW65_13465"/>
<dbReference type="Pfam" id="PF01381">
    <property type="entry name" value="HTH_3"/>
    <property type="match status" value="1"/>
</dbReference>
<dbReference type="PANTHER" id="PTHR46558">
    <property type="entry name" value="TRACRIPTIONAL REGULATORY PROTEIN-RELATED-RELATED"/>
    <property type="match status" value="1"/>
</dbReference>
<keyword evidence="4" id="KW-1185">Reference proteome</keyword>
<gene>
    <name evidence="3" type="ORF">CBW65_13465</name>
</gene>
<organism evidence="3 4">
    <name type="scientific">Tumebacillus avium</name>
    <dbReference type="NCBI Taxonomy" id="1903704"/>
    <lineage>
        <taxon>Bacteria</taxon>
        <taxon>Bacillati</taxon>
        <taxon>Bacillota</taxon>
        <taxon>Bacilli</taxon>
        <taxon>Bacillales</taxon>
        <taxon>Alicyclobacillaceae</taxon>
        <taxon>Tumebacillus</taxon>
    </lineage>
</organism>
<feature type="domain" description="HTH cro/C1-type" evidence="2">
    <location>
        <begin position="11"/>
        <end position="65"/>
    </location>
</feature>
<protein>
    <recommendedName>
        <fullName evidence="2">HTH cro/C1-type domain-containing protein</fullName>
    </recommendedName>
</protein>
<dbReference type="EMBL" id="CP021434">
    <property type="protein sequence ID" value="ARU61929.1"/>
    <property type="molecule type" value="Genomic_DNA"/>
</dbReference>
<dbReference type="CDD" id="cd00093">
    <property type="entry name" value="HTH_XRE"/>
    <property type="match status" value="1"/>
</dbReference>
<proteinExistence type="predicted"/>
<keyword evidence="1" id="KW-0238">DNA-binding</keyword>